<dbReference type="OrthoDB" id="4335859at2"/>
<feature type="transmembrane region" description="Helical" evidence="6">
    <location>
        <begin position="217"/>
        <end position="238"/>
    </location>
</feature>
<feature type="transmembrane region" description="Helical" evidence="6">
    <location>
        <begin position="309"/>
        <end position="333"/>
    </location>
</feature>
<name>A0A1N7C1U4_9ACTN</name>
<dbReference type="InterPro" id="IPR050189">
    <property type="entry name" value="MFS_Efflux_Transporters"/>
</dbReference>
<feature type="transmembrane region" description="Helical" evidence="6">
    <location>
        <begin position="120"/>
        <end position="138"/>
    </location>
</feature>
<sequence>MTATANAPIGKSAIGKKQDQLPTMALIGLFFAGFVGVLTEVLPAGLLPEMSHTLHSSIAATGQTVTLYAVATAIAAVPLNRLTSNWTRKSVVQVALLSVTLANLLTGLSSNYWLTLATRVLAGLSTALIWPSLAGYAARLSPERKQGRAITIAMAGIPVSLAFGIPLATAVTSFTGWQVAFYGSAVLTVLVMLWMYFTLPNLPGLPMDQRHKFSQVLVMPGVRVILLTLAGFMVAHYMMYTYITDFLNLAGMEGQAGWVLFVFGVTSVLSVFVVGMFIDRHLRKLVVASTVLLAVCALVMAVVTGLPVVIYLAAATWGLVYGSSATLFMAAIIKASGPAAQVGQSMVTLVFSISIALGGLFGGVVVDVLNTESIMWVALGLLAAASLLAIGGKKHAFPATK</sequence>
<dbReference type="PANTHER" id="PTHR43124:SF3">
    <property type="entry name" value="CHLORAMPHENICOL EFFLUX PUMP RV0191"/>
    <property type="match status" value="1"/>
</dbReference>
<feature type="transmembrane region" description="Helical" evidence="6">
    <location>
        <begin position="258"/>
        <end position="278"/>
    </location>
</feature>
<dbReference type="Gene3D" id="1.20.1250.20">
    <property type="entry name" value="MFS general substrate transporter like domains"/>
    <property type="match status" value="2"/>
</dbReference>
<dbReference type="EMBL" id="FTNF01000012">
    <property type="protein sequence ID" value="SIR57530.1"/>
    <property type="molecule type" value="Genomic_DNA"/>
</dbReference>
<dbReference type="SUPFAM" id="SSF103473">
    <property type="entry name" value="MFS general substrate transporter"/>
    <property type="match status" value="1"/>
</dbReference>
<keyword evidence="4 6" id="KW-1133">Transmembrane helix</keyword>
<evidence type="ECO:0000313" key="8">
    <source>
        <dbReference type="EMBL" id="SIR57530.1"/>
    </source>
</evidence>
<feature type="transmembrane region" description="Helical" evidence="6">
    <location>
        <begin position="285"/>
        <end position="303"/>
    </location>
</feature>
<dbReference type="InterPro" id="IPR036259">
    <property type="entry name" value="MFS_trans_sf"/>
</dbReference>
<feature type="transmembrane region" description="Helical" evidence="6">
    <location>
        <begin position="91"/>
        <end position="114"/>
    </location>
</feature>
<comment type="subcellular location">
    <subcellularLocation>
        <location evidence="1">Cell membrane</location>
        <topology evidence="1">Multi-pass membrane protein</topology>
    </subcellularLocation>
</comment>
<keyword evidence="5 6" id="KW-0472">Membrane</keyword>
<dbReference type="GO" id="GO:0005886">
    <property type="term" value="C:plasma membrane"/>
    <property type="evidence" value="ECO:0007669"/>
    <property type="project" value="UniProtKB-SubCell"/>
</dbReference>
<keyword evidence="2" id="KW-1003">Cell membrane</keyword>
<feature type="transmembrane region" description="Helical" evidence="6">
    <location>
        <begin position="374"/>
        <end position="392"/>
    </location>
</feature>
<evidence type="ECO:0000256" key="2">
    <source>
        <dbReference type="ARBA" id="ARBA00022475"/>
    </source>
</evidence>
<evidence type="ECO:0000256" key="6">
    <source>
        <dbReference type="SAM" id="Phobius"/>
    </source>
</evidence>
<evidence type="ECO:0000256" key="4">
    <source>
        <dbReference type="ARBA" id="ARBA00022989"/>
    </source>
</evidence>
<gene>
    <name evidence="8" type="ORF">SAMN05444858_11264</name>
</gene>
<dbReference type="InterPro" id="IPR020846">
    <property type="entry name" value="MFS_dom"/>
</dbReference>
<dbReference type="Pfam" id="PF07690">
    <property type="entry name" value="MFS_1"/>
    <property type="match status" value="1"/>
</dbReference>
<feature type="transmembrane region" description="Helical" evidence="6">
    <location>
        <begin position="21"/>
        <end position="38"/>
    </location>
</feature>
<evidence type="ECO:0000256" key="3">
    <source>
        <dbReference type="ARBA" id="ARBA00022692"/>
    </source>
</evidence>
<dbReference type="PANTHER" id="PTHR43124">
    <property type="entry name" value="PURINE EFFLUX PUMP PBUE"/>
    <property type="match status" value="1"/>
</dbReference>
<dbReference type="AlphaFoldDB" id="A0A1N7C1U4"/>
<keyword evidence="9" id="KW-1185">Reference proteome</keyword>
<evidence type="ECO:0000256" key="1">
    <source>
        <dbReference type="ARBA" id="ARBA00004651"/>
    </source>
</evidence>
<organism evidence="8 9">
    <name type="scientific">Micromonospora avicenniae</name>
    <dbReference type="NCBI Taxonomy" id="1198245"/>
    <lineage>
        <taxon>Bacteria</taxon>
        <taxon>Bacillati</taxon>
        <taxon>Actinomycetota</taxon>
        <taxon>Actinomycetes</taxon>
        <taxon>Micromonosporales</taxon>
        <taxon>Micromonosporaceae</taxon>
        <taxon>Micromonospora</taxon>
    </lineage>
</organism>
<feature type="domain" description="Major facilitator superfamily (MFS) profile" evidence="7">
    <location>
        <begin position="25"/>
        <end position="401"/>
    </location>
</feature>
<evidence type="ECO:0000256" key="5">
    <source>
        <dbReference type="ARBA" id="ARBA00023136"/>
    </source>
</evidence>
<evidence type="ECO:0000259" key="7">
    <source>
        <dbReference type="PROSITE" id="PS50850"/>
    </source>
</evidence>
<feature type="transmembrane region" description="Helical" evidence="6">
    <location>
        <begin position="150"/>
        <end position="171"/>
    </location>
</feature>
<feature type="transmembrane region" description="Helical" evidence="6">
    <location>
        <begin position="345"/>
        <end position="368"/>
    </location>
</feature>
<evidence type="ECO:0000313" key="9">
    <source>
        <dbReference type="Proteomes" id="UP000186004"/>
    </source>
</evidence>
<accession>A0A1N7C1U4</accession>
<dbReference type="CDD" id="cd17324">
    <property type="entry name" value="MFS_NepI_like"/>
    <property type="match status" value="1"/>
</dbReference>
<feature type="transmembrane region" description="Helical" evidence="6">
    <location>
        <begin position="58"/>
        <end position="79"/>
    </location>
</feature>
<dbReference type="STRING" id="1198245.SAMN05444858_11264"/>
<feature type="transmembrane region" description="Helical" evidence="6">
    <location>
        <begin position="177"/>
        <end position="197"/>
    </location>
</feature>
<dbReference type="InterPro" id="IPR011701">
    <property type="entry name" value="MFS"/>
</dbReference>
<keyword evidence="3 6" id="KW-0812">Transmembrane</keyword>
<dbReference type="PROSITE" id="PS50850">
    <property type="entry name" value="MFS"/>
    <property type="match status" value="1"/>
</dbReference>
<protein>
    <submittedName>
        <fullName evidence="8">Predicted arabinose efflux permease, MFS family</fullName>
    </submittedName>
</protein>
<reference evidence="8 9" key="1">
    <citation type="submission" date="2017-01" db="EMBL/GenBank/DDBJ databases">
        <authorList>
            <person name="Mah S.A."/>
            <person name="Swanson W.J."/>
            <person name="Moy G.W."/>
            <person name="Vacquier V.D."/>
        </authorList>
    </citation>
    <scope>NUCLEOTIDE SEQUENCE [LARGE SCALE GENOMIC DNA]</scope>
    <source>
        <strain evidence="8 9">DSM 45758</strain>
    </source>
</reference>
<dbReference type="Proteomes" id="UP000186004">
    <property type="component" value="Unassembled WGS sequence"/>
</dbReference>
<proteinExistence type="predicted"/>
<dbReference type="GO" id="GO:0022857">
    <property type="term" value="F:transmembrane transporter activity"/>
    <property type="evidence" value="ECO:0007669"/>
    <property type="project" value="InterPro"/>
</dbReference>